<dbReference type="EMBL" id="ADMC01000019">
    <property type="protein sequence ID" value="EHP48123.1"/>
    <property type="molecule type" value="Genomic_DNA"/>
</dbReference>
<protein>
    <submittedName>
        <fullName evidence="1">Uncharacterized protein</fullName>
    </submittedName>
</protein>
<dbReference type="GeneID" id="98068896"/>
<evidence type="ECO:0000313" key="2">
    <source>
        <dbReference type="Proteomes" id="UP000004892"/>
    </source>
</evidence>
<dbReference type="GO" id="GO:0006269">
    <property type="term" value="P:DNA replication, synthesis of primer"/>
    <property type="evidence" value="ECO:0007669"/>
    <property type="project" value="TreeGrafter"/>
</dbReference>
<dbReference type="SUPFAM" id="SSF56731">
    <property type="entry name" value="DNA primase core"/>
    <property type="match status" value="1"/>
</dbReference>
<dbReference type="GO" id="GO:0008270">
    <property type="term" value="F:zinc ion binding"/>
    <property type="evidence" value="ECO:0007669"/>
    <property type="project" value="InterPro"/>
</dbReference>
<accession>H1DGD5</accession>
<dbReference type="InterPro" id="IPR036977">
    <property type="entry name" value="DNA_primase_Znf_CHC2"/>
</dbReference>
<comment type="caution">
    <text evidence="1">The sequence shown here is derived from an EMBL/GenBank/DDBJ whole genome shotgun (WGS) entry which is preliminary data.</text>
</comment>
<organism evidence="1 2">
    <name type="scientific">Odoribacter laneus YIT 12061</name>
    <dbReference type="NCBI Taxonomy" id="742817"/>
    <lineage>
        <taxon>Bacteria</taxon>
        <taxon>Pseudomonadati</taxon>
        <taxon>Bacteroidota</taxon>
        <taxon>Bacteroidia</taxon>
        <taxon>Bacteroidales</taxon>
        <taxon>Odoribacteraceae</taxon>
        <taxon>Odoribacter</taxon>
    </lineage>
</organism>
<dbReference type="Gene3D" id="3.90.580.10">
    <property type="entry name" value="Zinc finger, CHC2-type domain"/>
    <property type="match status" value="1"/>
</dbReference>
<dbReference type="GO" id="GO:0003677">
    <property type="term" value="F:DNA binding"/>
    <property type="evidence" value="ECO:0007669"/>
    <property type="project" value="InterPro"/>
</dbReference>
<dbReference type="HOGENOM" id="CLU_070537_1_0_10"/>
<dbReference type="PANTHER" id="PTHR30313:SF2">
    <property type="entry name" value="DNA PRIMASE"/>
    <property type="match status" value="1"/>
</dbReference>
<dbReference type="Proteomes" id="UP000004892">
    <property type="component" value="Unassembled WGS sequence"/>
</dbReference>
<dbReference type="Pfam" id="PF13155">
    <property type="entry name" value="Toprim_2"/>
    <property type="match status" value="1"/>
</dbReference>
<sequence length="294" mass="33739">MDTKILNQLPIKQYLTDKGIYPVKDKGYYGMYHSLFRADHNASMKVDYTKNLWIDYGTGEGGTMIDFVMRLEACTLPEAIRRLEQRLPGMPSFSFQGKSPVPEEEKPGITVERVQSIENPFLIAYLKERRISIEAVKQYCKEVHYLVNGKPYFAVGFPNNSGGYELRNRYFKGCTSKDITGIQAGGDACLVFEGFVDALSFLTMKRINQFRQNTVILNSVANLPKAENYLRSQEKVYTFLDNDEAGRQVTARLKSVCKSLSDQSGFYARYKDLNDYLMNRQPKQEKKQSKGLRR</sequence>
<reference evidence="1 2" key="1">
    <citation type="submission" date="2012-01" db="EMBL/GenBank/DDBJ databases">
        <title>The Genome Sequence of Odoribacter laneus YIT 12061.</title>
        <authorList>
            <consortium name="The Broad Institute Genome Sequencing Platform"/>
            <person name="Earl A."/>
            <person name="Ward D."/>
            <person name="Feldgarden M."/>
            <person name="Gevers D."/>
            <person name="Morotomi M."/>
            <person name="Young S.K."/>
            <person name="Zeng Q."/>
            <person name="Gargeya S."/>
            <person name="Fitzgerald M."/>
            <person name="Haas B."/>
            <person name="Abouelleil A."/>
            <person name="Alvarado L."/>
            <person name="Arachchi H.M."/>
            <person name="Berlin A."/>
            <person name="Chapman S.B."/>
            <person name="Gearin G."/>
            <person name="Goldberg J."/>
            <person name="Griggs A."/>
            <person name="Gujja S."/>
            <person name="Hansen M."/>
            <person name="Heiman D."/>
            <person name="Howarth C."/>
            <person name="Larimer J."/>
            <person name="Lui A."/>
            <person name="MacDonald P.J.P."/>
            <person name="McCowen C."/>
            <person name="Montmayeur A."/>
            <person name="Murphy C."/>
            <person name="Neiman D."/>
            <person name="Pearson M."/>
            <person name="Priest M."/>
            <person name="Roberts A."/>
            <person name="Saif S."/>
            <person name="Shea T."/>
            <person name="Sisk P."/>
            <person name="Stolte C."/>
            <person name="Sykes S."/>
            <person name="Wortman J."/>
            <person name="Nusbaum C."/>
            <person name="Birren B."/>
        </authorList>
    </citation>
    <scope>NUCLEOTIDE SEQUENCE [LARGE SCALE GENOMIC DNA]</scope>
    <source>
        <strain evidence="1 2">YIT 12061</strain>
    </source>
</reference>
<keyword evidence="2" id="KW-1185">Reference proteome</keyword>
<gene>
    <name evidence="1" type="ORF">HMPREF9449_01321</name>
</gene>
<dbReference type="CDD" id="cd01029">
    <property type="entry name" value="TOPRIM_primases"/>
    <property type="match status" value="1"/>
</dbReference>
<dbReference type="eggNOG" id="COG0358">
    <property type="taxonomic scope" value="Bacteria"/>
</dbReference>
<dbReference type="PATRIC" id="fig|742817.3.peg.1400"/>
<dbReference type="Gene3D" id="3.40.1360.10">
    <property type="match status" value="1"/>
</dbReference>
<dbReference type="RefSeq" id="WP_009136469.1">
    <property type="nucleotide sequence ID" value="NZ_JH594596.1"/>
</dbReference>
<dbReference type="InterPro" id="IPR050219">
    <property type="entry name" value="DnaG_primase"/>
</dbReference>
<name>H1DGD5_9BACT</name>
<dbReference type="InterPro" id="IPR034154">
    <property type="entry name" value="TOPRIM_DnaG/twinkle"/>
</dbReference>
<dbReference type="GO" id="GO:0005737">
    <property type="term" value="C:cytoplasm"/>
    <property type="evidence" value="ECO:0007669"/>
    <property type="project" value="TreeGrafter"/>
</dbReference>
<dbReference type="AlphaFoldDB" id="H1DGD5"/>
<dbReference type="SUPFAM" id="SSF57783">
    <property type="entry name" value="Zinc beta-ribbon"/>
    <property type="match status" value="1"/>
</dbReference>
<dbReference type="STRING" id="742817.HMPREF9449_01321"/>
<proteinExistence type="predicted"/>
<evidence type="ECO:0000313" key="1">
    <source>
        <dbReference type="EMBL" id="EHP48123.1"/>
    </source>
</evidence>
<dbReference type="PANTHER" id="PTHR30313">
    <property type="entry name" value="DNA PRIMASE"/>
    <property type="match status" value="1"/>
</dbReference>